<sequence>MNETNPHVSIALINGGRLGLCIRRFDELQRRQRLHLPNAATCWDYASLIDVVLMDSDSDAFRFTGKTVAQWMAGLRKHSTSEYERFRRRYESTVNRHLAALSRRPRDPDNHYCVELRVPPLRSSLPGLIRLTGLMRASVNQWLSTLRSLTSRGLKPEELEMSGVLAALRSRPGADMVTQAQILQMIDLSQVVPKFACESRFGFIARSGWKEECRRIPEREYRRRRLLGEGVDARHLIRFRHRSLGWSVVHTRYSDLVTERTFWWSVLDENGQFIEQPVPGFQSAEDAMAFAEGQMNKTFALWGKDQALTKWERYSLPGGDDYLEILLQLDDWPYTYRPRHYRTRNVLVHVRTSVRHTQEGRRVLFLDEIQSDWHADLHAEARGEVSEPRRPSTPGAPFRKEWPLLSMKLMIWWAQRLGVDGLAWASADLQLSRWGKYGPPEILYRKVLPNAARLLATTLSLTFDQATLSVRDSKRRVESGRRGWEVRNCDDVPVTKPFRTRAQAEHFADLIGEFFVIDVPVLWINQLPQICSIPLYGLGTAEAWLASGSDR</sequence>
<dbReference type="RefSeq" id="WP_176108745.1">
    <property type="nucleotide sequence ID" value="NZ_JAALDK010000001.1"/>
</dbReference>
<comment type="caution">
    <text evidence="1">The sequence shown here is derived from an EMBL/GenBank/DDBJ whole genome shotgun (WGS) entry which is preliminary data.</text>
</comment>
<dbReference type="Proteomes" id="UP000594380">
    <property type="component" value="Unassembled WGS sequence"/>
</dbReference>
<evidence type="ECO:0000313" key="2">
    <source>
        <dbReference type="Proteomes" id="UP000594380"/>
    </source>
</evidence>
<dbReference type="GeneID" id="301103077"/>
<dbReference type="AlphaFoldDB" id="A0A7Y6K2M2"/>
<organism evidence="1 2">
    <name type="scientific">Paraburkholderia youngii</name>
    <dbReference type="NCBI Taxonomy" id="2782701"/>
    <lineage>
        <taxon>Bacteria</taxon>
        <taxon>Pseudomonadati</taxon>
        <taxon>Pseudomonadota</taxon>
        <taxon>Betaproteobacteria</taxon>
        <taxon>Burkholderiales</taxon>
        <taxon>Burkholderiaceae</taxon>
        <taxon>Paraburkholderia</taxon>
    </lineage>
</organism>
<dbReference type="EMBL" id="JAALDK010000001">
    <property type="protein sequence ID" value="NUY02370.1"/>
    <property type="molecule type" value="Genomic_DNA"/>
</dbReference>
<evidence type="ECO:0000313" key="1">
    <source>
        <dbReference type="EMBL" id="NUY02370.1"/>
    </source>
</evidence>
<protein>
    <submittedName>
        <fullName evidence="1">Uncharacterized protein</fullName>
    </submittedName>
</protein>
<reference evidence="1 2" key="1">
    <citation type="submission" date="2020-02" db="EMBL/GenBank/DDBJ databases">
        <title>Paraburkholderia simonii sp. nov. and Paraburkholderia youngii sp. nov. Brazilian and Mexican Mimosa-associated rhizobia.</title>
        <authorList>
            <person name="Mavima L."/>
            <person name="Beukes C.W."/>
            <person name="Chan W.Y."/>
            <person name="Palmer M."/>
            <person name="De Meyer S.E."/>
            <person name="James E.K."/>
            <person name="Venter S.N."/>
            <person name="Steenkamp E.T."/>
        </authorList>
    </citation>
    <scope>NUCLEOTIDE SEQUENCE [LARGE SCALE GENOMIC DNA]</scope>
    <source>
        <strain evidence="1 2">JPY169</strain>
    </source>
</reference>
<accession>A0A7Y6K2M2</accession>
<proteinExistence type="predicted"/>
<name>A0A7Y6K2M2_9BURK</name>
<gene>
    <name evidence="1" type="ORF">G5S42_22280</name>
</gene>